<dbReference type="PANTHER" id="PTHR47506">
    <property type="entry name" value="TRANSCRIPTIONAL REGULATORY PROTEIN"/>
    <property type="match status" value="1"/>
</dbReference>
<gene>
    <name evidence="4" type="ORF">A5630_02200</name>
</gene>
<dbReference type="Pfam" id="PF21993">
    <property type="entry name" value="TetR_C_13_2"/>
    <property type="match status" value="1"/>
</dbReference>
<dbReference type="AlphaFoldDB" id="A0A1A3GV86"/>
<accession>A0A1A3GV86</accession>
<evidence type="ECO:0000256" key="1">
    <source>
        <dbReference type="ARBA" id="ARBA00023015"/>
    </source>
</evidence>
<sequence>MPRISDSRDRIVRSAATLFRRQGFAATGWRQVIAESSAPWGSQAHHFPGGKEQLAVDALTGAAAEYEQMLRYAMSQHGPADAVRMWTKVGARELERSGWADGCPIATVALETSAQSETIGAVCDQAFTSWRKVIAEALTAAGLSGDEAADVALTVLAGIEGGLLLARAARDGSALITVGQQLAGLIESRIAAVAGA</sequence>
<dbReference type="SUPFAM" id="SSF46689">
    <property type="entry name" value="Homeodomain-like"/>
    <property type="match status" value="1"/>
</dbReference>
<organism evidence="4 5">
    <name type="scientific">Mycolicibacterium mucogenicum</name>
    <name type="common">Mycobacterium mucogenicum</name>
    <dbReference type="NCBI Taxonomy" id="56689"/>
    <lineage>
        <taxon>Bacteria</taxon>
        <taxon>Bacillati</taxon>
        <taxon>Actinomycetota</taxon>
        <taxon>Actinomycetes</taxon>
        <taxon>Mycobacteriales</taxon>
        <taxon>Mycobacteriaceae</taxon>
        <taxon>Mycolicibacterium</taxon>
    </lineage>
</organism>
<dbReference type="PANTHER" id="PTHR47506:SF3">
    <property type="entry name" value="HTH-TYPE TRANSCRIPTIONAL REGULATOR LMRA"/>
    <property type="match status" value="1"/>
</dbReference>
<evidence type="ECO:0000259" key="3">
    <source>
        <dbReference type="Pfam" id="PF21993"/>
    </source>
</evidence>
<dbReference type="InterPro" id="IPR036271">
    <property type="entry name" value="Tet_transcr_reg_TetR-rel_C_sf"/>
</dbReference>
<dbReference type="InterPro" id="IPR009057">
    <property type="entry name" value="Homeodomain-like_sf"/>
</dbReference>
<name>A0A1A3GV86_MYCMU</name>
<protein>
    <recommendedName>
        <fullName evidence="3">Transcriptional regulator LmrA/YxaF-like C-terminal domain-containing protein</fullName>
    </recommendedName>
</protein>
<feature type="domain" description="Transcriptional regulator LmrA/YxaF-like C-terminal" evidence="3">
    <location>
        <begin position="79"/>
        <end position="181"/>
    </location>
</feature>
<dbReference type="STRING" id="56689.GCA_001291445_00169"/>
<keyword evidence="1" id="KW-0805">Transcription regulation</keyword>
<dbReference type="EMBL" id="LZLC01000168">
    <property type="protein sequence ID" value="OBJ39745.1"/>
    <property type="molecule type" value="Genomic_DNA"/>
</dbReference>
<reference evidence="4 5" key="1">
    <citation type="submission" date="2016-06" db="EMBL/GenBank/DDBJ databases">
        <authorList>
            <person name="Kjaerup R.B."/>
            <person name="Dalgaard T.S."/>
            <person name="Juul-Madsen H.R."/>
        </authorList>
    </citation>
    <scope>NUCLEOTIDE SEQUENCE [LARGE SCALE GENOMIC DNA]</scope>
    <source>
        <strain evidence="4 5">1127319.6</strain>
    </source>
</reference>
<proteinExistence type="predicted"/>
<keyword evidence="2" id="KW-0804">Transcription</keyword>
<dbReference type="SUPFAM" id="SSF48498">
    <property type="entry name" value="Tetracyclin repressor-like, C-terminal domain"/>
    <property type="match status" value="1"/>
</dbReference>
<evidence type="ECO:0000313" key="5">
    <source>
        <dbReference type="Proteomes" id="UP000093898"/>
    </source>
</evidence>
<comment type="caution">
    <text evidence="4">The sequence shown here is derived from an EMBL/GenBank/DDBJ whole genome shotgun (WGS) entry which is preliminary data.</text>
</comment>
<evidence type="ECO:0000313" key="4">
    <source>
        <dbReference type="EMBL" id="OBJ39745.1"/>
    </source>
</evidence>
<evidence type="ECO:0000256" key="2">
    <source>
        <dbReference type="ARBA" id="ARBA00023163"/>
    </source>
</evidence>
<dbReference type="RefSeq" id="WP_064983088.1">
    <property type="nucleotide sequence ID" value="NZ_LZLC01000168.1"/>
</dbReference>
<dbReference type="Proteomes" id="UP000093898">
    <property type="component" value="Unassembled WGS sequence"/>
</dbReference>
<dbReference type="InterPro" id="IPR054156">
    <property type="entry name" value="YxaF_TetR_C"/>
</dbReference>
<dbReference type="Gene3D" id="1.10.357.10">
    <property type="entry name" value="Tetracycline Repressor, domain 2"/>
    <property type="match status" value="1"/>
</dbReference>